<gene>
    <name evidence="9" type="ORF">H072_5280</name>
</gene>
<feature type="domain" description="Rhodopsin" evidence="8">
    <location>
        <begin position="65"/>
        <end position="310"/>
    </location>
</feature>
<evidence type="ECO:0000256" key="6">
    <source>
        <dbReference type="SAM" id="MobiDB-lite"/>
    </source>
</evidence>
<keyword evidence="10" id="KW-1185">Reference proteome</keyword>
<evidence type="ECO:0000256" key="7">
    <source>
        <dbReference type="SAM" id="Phobius"/>
    </source>
</evidence>
<dbReference type="GO" id="GO:0016020">
    <property type="term" value="C:membrane"/>
    <property type="evidence" value="ECO:0007669"/>
    <property type="project" value="UniProtKB-SubCell"/>
</dbReference>
<evidence type="ECO:0000259" key="8">
    <source>
        <dbReference type="Pfam" id="PF20684"/>
    </source>
</evidence>
<dbReference type="HOGENOM" id="CLU_028200_0_2_1"/>
<feature type="transmembrane region" description="Helical" evidence="7">
    <location>
        <begin position="81"/>
        <end position="105"/>
    </location>
</feature>
<dbReference type="InterPro" id="IPR049326">
    <property type="entry name" value="Rhodopsin_dom_fungi"/>
</dbReference>
<feature type="transmembrane region" description="Helical" evidence="7">
    <location>
        <begin position="243"/>
        <end position="261"/>
    </location>
</feature>
<accession>S8ACZ1</accession>
<evidence type="ECO:0000256" key="2">
    <source>
        <dbReference type="ARBA" id="ARBA00022692"/>
    </source>
</evidence>
<dbReference type="Proteomes" id="UP000015100">
    <property type="component" value="Unassembled WGS sequence"/>
</dbReference>
<keyword evidence="3 7" id="KW-1133">Transmembrane helix</keyword>
<evidence type="ECO:0000256" key="5">
    <source>
        <dbReference type="ARBA" id="ARBA00038359"/>
    </source>
</evidence>
<evidence type="ECO:0000256" key="4">
    <source>
        <dbReference type="ARBA" id="ARBA00023136"/>
    </source>
</evidence>
<evidence type="ECO:0000313" key="10">
    <source>
        <dbReference type="Proteomes" id="UP000015100"/>
    </source>
</evidence>
<name>S8ACZ1_DACHA</name>
<dbReference type="InterPro" id="IPR052337">
    <property type="entry name" value="SAT4-like"/>
</dbReference>
<reference evidence="10" key="2">
    <citation type="submission" date="2013-04" db="EMBL/GenBank/DDBJ databases">
        <title>Genomic mechanisms accounting for the adaptation to parasitism in nematode-trapping fungi.</title>
        <authorList>
            <person name="Ahren D.G."/>
        </authorList>
    </citation>
    <scope>NUCLEOTIDE SEQUENCE [LARGE SCALE GENOMIC DNA]</scope>
    <source>
        <strain evidence="10">CBS 200.50</strain>
    </source>
</reference>
<comment type="subcellular location">
    <subcellularLocation>
        <location evidence="1">Membrane</location>
        <topology evidence="1">Multi-pass membrane protein</topology>
    </subcellularLocation>
</comment>
<proteinExistence type="inferred from homology"/>
<feature type="transmembrane region" description="Helical" evidence="7">
    <location>
        <begin position="49"/>
        <end position="69"/>
    </location>
</feature>
<keyword evidence="2 7" id="KW-0812">Transmembrane</keyword>
<reference evidence="9 10" key="1">
    <citation type="journal article" date="2013" name="PLoS Genet.">
        <title>Genomic mechanisms accounting for the adaptation to parasitism in nematode-trapping fungi.</title>
        <authorList>
            <person name="Meerupati T."/>
            <person name="Andersson K.M."/>
            <person name="Friman E."/>
            <person name="Kumar D."/>
            <person name="Tunlid A."/>
            <person name="Ahren D."/>
        </authorList>
    </citation>
    <scope>NUCLEOTIDE SEQUENCE [LARGE SCALE GENOMIC DNA]</scope>
    <source>
        <strain evidence="9 10">CBS 200.50</strain>
    </source>
</reference>
<sequence>MTNSSESLVNILNKEHTVDQDVTGVWTPLNITEADWEILPHDSRGPALLAAQVVATSVAITVVSLRLYTRKYVTRTFGLDDWLMLTTLLLNLGPFIGMIILYSRYQVGHHIWDTTIHNIRTIYKISWALTVFYYVILGVTRFSVLASYIRLFGSIRTFRTIVIVSMVWNVCMTISFVLAFCLSCHPLSLAWNPFIRPTDYAKCFDEIDFITASSILNILTDFWVCFLPIQPLWRLALPLGQKLITAFLLSLGAIACVASILRLREAQKSLVTTHSDDPTYDALPYTIYTLLEQNLGAIAASIPPIKALIQQRWPNFLKVDYGRSMAGREEEQLRATSEMASKGSSMGNAPEAGLENGLQEVQSKPETA</sequence>
<feature type="transmembrane region" description="Helical" evidence="7">
    <location>
        <begin position="125"/>
        <end position="149"/>
    </location>
</feature>
<evidence type="ECO:0000256" key="1">
    <source>
        <dbReference type="ARBA" id="ARBA00004141"/>
    </source>
</evidence>
<feature type="transmembrane region" description="Helical" evidence="7">
    <location>
        <begin position="161"/>
        <end position="188"/>
    </location>
</feature>
<dbReference type="AlphaFoldDB" id="S8ACZ1"/>
<comment type="caution">
    <text evidence="9">The sequence shown here is derived from an EMBL/GenBank/DDBJ whole genome shotgun (WGS) entry which is preliminary data.</text>
</comment>
<keyword evidence="4 7" id="KW-0472">Membrane</keyword>
<dbReference type="PANTHER" id="PTHR33048">
    <property type="entry name" value="PTH11-LIKE INTEGRAL MEMBRANE PROTEIN (AFU_ORTHOLOGUE AFUA_5G11245)"/>
    <property type="match status" value="1"/>
</dbReference>
<dbReference type="OrthoDB" id="444631at2759"/>
<evidence type="ECO:0000313" key="9">
    <source>
        <dbReference type="EMBL" id="EPS40835.1"/>
    </source>
</evidence>
<dbReference type="OMA" id="DATWNIS"/>
<dbReference type="Pfam" id="PF20684">
    <property type="entry name" value="Fung_rhodopsin"/>
    <property type="match status" value="1"/>
</dbReference>
<organism evidence="9 10">
    <name type="scientific">Dactylellina haptotyla (strain CBS 200.50)</name>
    <name type="common">Nematode-trapping fungus</name>
    <name type="synonym">Monacrosporium haptotylum</name>
    <dbReference type="NCBI Taxonomy" id="1284197"/>
    <lineage>
        <taxon>Eukaryota</taxon>
        <taxon>Fungi</taxon>
        <taxon>Dikarya</taxon>
        <taxon>Ascomycota</taxon>
        <taxon>Pezizomycotina</taxon>
        <taxon>Orbiliomycetes</taxon>
        <taxon>Orbiliales</taxon>
        <taxon>Orbiliaceae</taxon>
        <taxon>Dactylellina</taxon>
    </lineage>
</organism>
<feature type="region of interest" description="Disordered" evidence="6">
    <location>
        <begin position="328"/>
        <end position="368"/>
    </location>
</feature>
<feature type="compositionally biased region" description="Polar residues" evidence="6">
    <location>
        <begin position="359"/>
        <end position="368"/>
    </location>
</feature>
<protein>
    <recommendedName>
        <fullName evidence="8">Rhodopsin domain-containing protein</fullName>
    </recommendedName>
</protein>
<feature type="compositionally biased region" description="Polar residues" evidence="6">
    <location>
        <begin position="334"/>
        <end position="347"/>
    </location>
</feature>
<dbReference type="EMBL" id="AQGS01000272">
    <property type="protein sequence ID" value="EPS40835.1"/>
    <property type="molecule type" value="Genomic_DNA"/>
</dbReference>
<comment type="similarity">
    <text evidence="5">Belongs to the SAT4 family.</text>
</comment>
<evidence type="ECO:0000256" key="3">
    <source>
        <dbReference type="ARBA" id="ARBA00022989"/>
    </source>
</evidence>
<dbReference type="PANTHER" id="PTHR33048:SF129">
    <property type="entry name" value="INTEGRAL MEMBRANE PROTEIN-RELATED"/>
    <property type="match status" value="1"/>
</dbReference>